<evidence type="ECO:0000259" key="1">
    <source>
        <dbReference type="PROSITE" id="PS50004"/>
    </source>
</evidence>
<name>A0AAD3DQT4_9CHLO</name>
<dbReference type="InterPro" id="IPR035892">
    <property type="entry name" value="C2_domain_sf"/>
</dbReference>
<keyword evidence="3" id="KW-1185">Reference proteome</keyword>
<gene>
    <name evidence="2" type="ORF">Agub_g7918</name>
</gene>
<dbReference type="InterPro" id="IPR000008">
    <property type="entry name" value="C2_dom"/>
</dbReference>
<dbReference type="PROSITE" id="PS50004">
    <property type="entry name" value="C2"/>
    <property type="match status" value="1"/>
</dbReference>
<proteinExistence type="predicted"/>
<evidence type="ECO:0000313" key="3">
    <source>
        <dbReference type="Proteomes" id="UP001054857"/>
    </source>
</evidence>
<reference evidence="2 3" key="1">
    <citation type="journal article" date="2021" name="Sci. Rep.">
        <title>Genome sequencing of the multicellular alga Astrephomene provides insights into convergent evolution of germ-soma differentiation.</title>
        <authorList>
            <person name="Yamashita S."/>
            <person name="Yamamoto K."/>
            <person name="Matsuzaki R."/>
            <person name="Suzuki S."/>
            <person name="Yamaguchi H."/>
            <person name="Hirooka S."/>
            <person name="Minakuchi Y."/>
            <person name="Miyagishima S."/>
            <person name="Kawachi M."/>
            <person name="Toyoda A."/>
            <person name="Nozaki H."/>
        </authorList>
    </citation>
    <scope>NUCLEOTIDE SEQUENCE [LARGE SCALE GENOMIC DNA]</scope>
    <source>
        <strain evidence="2 3">NIES-4017</strain>
    </source>
</reference>
<feature type="domain" description="C2" evidence="1">
    <location>
        <begin position="119"/>
        <end position="243"/>
    </location>
</feature>
<dbReference type="SUPFAM" id="SSF49562">
    <property type="entry name" value="C2 domain (Calcium/lipid-binding domain, CaLB)"/>
    <property type="match status" value="1"/>
</dbReference>
<comment type="caution">
    <text evidence="2">The sequence shown here is derived from an EMBL/GenBank/DDBJ whole genome shotgun (WGS) entry which is preliminary data.</text>
</comment>
<sequence length="255" mass="27875">ALYTCSNGARRPGEDACKLRLDALLGVFRPPQWVVATGLAARLELLSVQSQYFHSLKALAQNLQSPRSPCLSRSSNNNTLTSDAITTIITTSLTCRLRSCWPALPSSRSCSPGRLPSTHPGRPHRHLHRQVLPHANPLRRAARAAAVRLQPAPRRPGRRLQPVPVLLQLGACSVRSATVWGSQEPRWGEGEAHCLYVRDPRTEVLRVRLYDEDPGPKSDDELGTAMMWLGGLLEALEGQGQGAGGEARTVTLPLR</sequence>
<accession>A0AAD3DQT4</accession>
<feature type="non-terminal residue" evidence="2">
    <location>
        <position position="1"/>
    </location>
</feature>
<dbReference type="Proteomes" id="UP001054857">
    <property type="component" value="Unassembled WGS sequence"/>
</dbReference>
<dbReference type="CDD" id="cd00030">
    <property type="entry name" value="C2"/>
    <property type="match status" value="1"/>
</dbReference>
<dbReference type="AlphaFoldDB" id="A0AAD3DQT4"/>
<dbReference type="EMBL" id="BMAR01000013">
    <property type="protein sequence ID" value="GFR46346.1"/>
    <property type="molecule type" value="Genomic_DNA"/>
</dbReference>
<organism evidence="2 3">
    <name type="scientific">Astrephomene gubernaculifera</name>
    <dbReference type="NCBI Taxonomy" id="47775"/>
    <lineage>
        <taxon>Eukaryota</taxon>
        <taxon>Viridiplantae</taxon>
        <taxon>Chlorophyta</taxon>
        <taxon>core chlorophytes</taxon>
        <taxon>Chlorophyceae</taxon>
        <taxon>CS clade</taxon>
        <taxon>Chlamydomonadales</taxon>
        <taxon>Astrephomenaceae</taxon>
        <taxon>Astrephomene</taxon>
    </lineage>
</organism>
<evidence type="ECO:0000313" key="2">
    <source>
        <dbReference type="EMBL" id="GFR46346.1"/>
    </source>
</evidence>
<protein>
    <recommendedName>
        <fullName evidence="1">C2 domain-containing protein</fullName>
    </recommendedName>
</protein>
<dbReference type="Gene3D" id="2.60.40.150">
    <property type="entry name" value="C2 domain"/>
    <property type="match status" value="1"/>
</dbReference>